<keyword evidence="4" id="KW-1185">Reference proteome</keyword>
<keyword evidence="1" id="KW-0732">Signal</keyword>
<protein>
    <submittedName>
        <fullName evidence="3">Outer membrane protein beta-barrel domain-containing protein</fullName>
    </submittedName>
</protein>
<feature type="domain" description="Outer membrane protein beta-barrel" evidence="2">
    <location>
        <begin position="17"/>
        <end position="178"/>
    </location>
</feature>
<dbReference type="AlphaFoldDB" id="A0A1H9B5E5"/>
<dbReference type="STRING" id="1299341.SAMN05444005_102509"/>
<evidence type="ECO:0000313" key="3">
    <source>
        <dbReference type="EMBL" id="SEP84075.1"/>
    </source>
</evidence>
<gene>
    <name evidence="3" type="ORF">SAMN05444005_102509</name>
</gene>
<organism evidence="3 4">
    <name type="scientific">Flavobacterium urocaniciphilum</name>
    <dbReference type="NCBI Taxonomy" id="1299341"/>
    <lineage>
        <taxon>Bacteria</taxon>
        <taxon>Pseudomonadati</taxon>
        <taxon>Bacteroidota</taxon>
        <taxon>Flavobacteriia</taxon>
        <taxon>Flavobacteriales</taxon>
        <taxon>Flavobacteriaceae</taxon>
        <taxon>Flavobacterium</taxon>
    </lineage>
</organism>
<proteinExistence type="predicted"/>
<sequence>MKKVILLVTAFISISAFSQEESKSNSDAKFGIKGGLNYSTVTQGKFEDGLDPRTSFYVGFMGEIPIAEKVIYIQPEMIYSRQGFENNYTFLGTNYSEEYQIDYINLPVLLKLYAGNTIAFELGPQFGLKINEKVVNNNSEIERNDINSFDTALAGGLSLNFDEFFLSARYTYSFNEIIKNSDSKNSVFQIGGGFKF</sequence>
<dbReference type="RefSeq" id="WP_091466741.1">
    <property type="nucleotide sequence ID" value="NZ_FOEI01000002.1"/>
</dbReference>
<feature type="chain" id="PRO_5011680514" evidence="1">
    <location>
        <begin position="19"/>
        <end position="196"/>
    </location>
</feature>
<dbReference type="EMBL" id="FOEI01000002">
    <property type="protein sequence ID" value="SEP84075.1"/>
    <property type="molecule type" value="Genomic_DNA"/>
</dbReference>
<evidence type="ECO:0000259" key="2">
    <source>
        <dbReference type="Pfam" id="PF13568"/>
    </source>
</evidence>
<dbReference type="Proteomes" id="UP000198648">
    <property type="component" value="Unassembled WGS sequence"/>
</dbReference>
<name>A0A1H9B5E5_9FLAO</name>
<dbReference type="OrthoDB" id="947434at2"/>
<reference evidence="3 4" key="1">
    <citation type="submission" date="2016-10" db="EMBL/GenBank/DDBJ databases">
        <authorList>
            <person name="de Groot N.N."/>
        </authorList>
    </citation>
    <scope>NUCLEOTIDE SEQUENCE [LARGE SCALE GENOMIC DNA]</scope>
    <source>
        <strain evidence="3 4">DSM 27078</strain>
    </source>
</reference>
<dbReference type="Pfam" id="PF13568">
    <property type="entry name" value="OMP_b-brl_2"/>
    <property type="match status" value="1"/>
</dbReference>
<dbReference type="InterPro" id="IPR025665">
    <property type="entry name" value="Beta-barrel_OMP_2"/>
</dbReference>
<evidence type="ECO:0000313" key="4">
    <source>
        <dbReference type="Proteomes" id="UP000198648"/>
    </source>
</evidence>
<feature type="signal peptide" evidence="1">
    <location>
        <begin position="1"/>
        <end position="18"/>
    </location>
</feature>
<evidence type="ECO:0000256" key="1">
    <source>
        <dbReference type="SAM" id="SignalP"/>
    </source>
</evidence>
<accession>A0A1H9B5E5</accession>